<sequence>MIEIALGALGVALLFYSPIPLSATRELVRPRSVYLGGAIIVLVVLPYIVKLPESINVWTSTVVPIFAIVGAILLAQVKSASMVNTSQEKSKSAHIINVITWMLLLGMLAVILLVAGYTLP</sequence>
<feature type="transmembrane region" description="Helical" evidence="1">
    <location>
        <begin position="33"/>
        <end position="49"/>
    </location>
</feature>
<keyword evidence="1" id="KW-1133">Transmembrane helix</keyword>
<evidence type="ECO:0000256" key="1">
    <source>
        <dbReference type="SAM" id="Phobius"/>
    </source>
</evidence>
<evidence type="ECO:0000313" key="2">
    <source>
        <dbReference type="EMBL" id="OHA81868.1"/>
    </source>
</evidence>
<dbReference type="EMBL" id="MHUS01000007">
    <property type="protein sequence ID" value="OHA81868.1"/>
    <property type="molecule type" value="Genomic_DNA"/>
</dbReference>
<protein>
    <submittedName>
        <fullName evidence="2">Uncharacterized protein</fullName>
    </submittedName>
</protein>
<name>A0A1G2SAW9_9BACT</name>
<dbReference type="AlphaFoldDB" id="A0A1G2SAW9"/>
<keyword evidence="1" id="KW-0472">Membrane</keyword>
<evidence type="ECO:0000313" key="3">
    <source>
        <dbReference type="Proteomes" id="UP000176997"/>
    </source>
</evidence>
<keyword evidence="1" id="KW-0812">Transmembrane</keyword>
<reference evidence="2 3" key="1">
    <citation type="journal article" date="2016" name="Nat. Commun.">
        <title>Thousands of microbial genomes shed light on interconnected biogeochemical processes in an aquifer system.</title>
        <authorList>
            <person name="Anantharaman K."/>
            <person name="Brown C.T."/>
            <person name="Hug L.A."/>
            <person name="Sharon I."/>
            <person name="Castelle C.J."/>
            <person name="Probst A.J."/>
            <person name="Thomas B.C."/>
            <person name="Singh A."/>
            <person name="Wilkins M.J."/>
            <person name="Karaoz U."/>
            <person name="Brodie E.L."/>
            <person name="Williams K.H."/>
            <person name="Hubbard S.S."/>
            <person name="Banfield J.F."/>
        </authorList>
    </citation>
    <scope>NUCLEOTIDE SEQUENCE [LARGE SCALE GENOMIC DNA]</scope>
</reference>
<feature type="transmembrane region" description="Helical" evidence="1">
    <location>
        <begin position="95"/>
        <end position="119"/>
    </location>
</feature>
<accession>A0A1G2SAW9</accession>
<dbReference type="Proteomes" id="UP000176997">
    <property type="component" value="Unassembled WGS sequence"/>
</dbReference>
<feature type="transmembrane region" description="Helical" evidence="1">
    <location>
        <begin position="56"/>
        <end position="75"/>
    </location>
</feature>
<gene>
    <name evidence="2" type="ORF">A2675_01845</name>
</gene>
<comment type="caution">
    <text evidence="2">The sequence shown here is derived from an EMBL/GenBank/DDBJ whole genome shotgun (WGS) entry which is preliminary data.</text>
</comment>
<organism evidence="2 3">
    <name type="scientific">Candidatus Yonathbacteria bacterium RIFCSPHIGHO2_01_FULL_51_10</name>
    <dbReference type="NCBI Taxonomy" id="1802723"/>
    <lineage>
        <taxon>Bacteria</taxon>
        <taxon>Candidatus Yonathiibacteriota</taxon>
    </lineage>
</organism>
<proteinExistence type="predicted"/>